<protein>
    <submittedName>
        <fullName evidence="2">Uncharacterized protein</fullName>
    </submittedName>
</protein>
<sequence length="190" mass="22168">MVYTSIETLTLIILLIIGYGAYKLLIRGRHLTPESNKPKSNGWPSTRISVINSMQCDNKRFNETMCDEARMPFLNTNFLRPPEVYQLGMDGKSWLTVLESYLRDFEQSEWLRITIMYLDNKILKCLENLDELLSDPKNGFQRFKVQFLGLVTVNDKKPTKLETINWGNLNGYKQESETIREYGQNIINMV</sequence>
<keyword evidence="3" id="KW-1185">Reference proteome</keyword>
<name>A0A814K8N1_9BILA</name>
<evidence type="ECO:0000313" key="2">
    <source>
        <dbReference type="EMBL" id="CAF1046058.1"/>
    </source>
</evidence>
<accession>A0A814K8N1</accession>
<dbReference type="AlphaFoldDB" id="A0A814K8N1"/>
<gene>
    <name evidence="2" type="ORF">OXX778_LOCUS18591</name>
</gene>
<proteinExistence type="predicted"/>
<dbReference type="EMBL" id="CAJNOC010005222">
    <property type="protein sequence ID" value="CAF1046058.1"/>
    <property type="molecule type" value="Genomic_DNA"/>
</dbReference>
<reference evidence="2" key="1">
    <citation type="submission" date="2021-02" db="EMBL/GenBank/DDBJ databases">
        <authorList>
            <person name="Nowell W R."/>
        </authorList>
    </citation>
    <scope>NUCLEOTIDE SEQUENCE</scope>
    <source>
        <strain evidence="2">Ploen Becks lab</strain>
    </source>
</reference>
<dbReference type="OrthoDB" id="10169895at2759"/>
<keyword evidence="1" id="KW-0812">Transmembrane</keyword>
<organism evidence="2 3">
    <name type="scientific">Brachionus calyciflorus</name>
    <dbReference type="NCBI Taxonomy" id="104777"/>
    <lineage>
        <taxon>Eukaryota</taxon>
        <taxon>Metazoa</taxon>
        <taxon>Spiralia</taxon>
        <taxon>Gnathifera</taxon>
        <taxon>Rotifera</taxon>
        <taxon>Eurotatoria</taxon>
        <taxon>Monogononta</taxon>
        <taxon>Pseudotrocha</taxon>
        <taxon>Ploima</taxon>
        <taxon>Brachionidae</taxon>
        <taxon>Brachionus</taxon>
    </lineage>
</organism>
<evidence type="ECO:0000313" key="3">
    <source>
        <dbReference type="Proteomes" id="UP000663879"/>
    </source>
</evidence>
<feature type="transmembrane region" description="Helical" evidence="1">
    <location>
        <begin position="6"/>
        <end position="25"/>
    </location>
</feature>
<comment type="caution">
    <text evidence="2">The sequence shown here is derived from an EMBL/GenBank/DDBJ whole genome shotgun (WGS) entry which is preliminary data.</text>
</comment>
<keyword evidence="1" id="KW-1133">Transmembrane helix</keyword>
<keyword evidence="1" id="KW-0472">Membrane</keyword>
<feature type="non-terminal residue" evidence="2">
    <location>
        <position position="190"/>
    </location>
</feature>
<evidence type="ECO:0000256" key="1">
    <source>
        <dbReference type="SAM" id="Phobius"/>
    </source>
</evidence>
<dbReference type="Proteomes" id="UP000663879">
    <property type="component" value="Unassembled WGS sequence"/>
</dbReference>